<dbReference type="InterPro" id="IPR013098">
    <property type="entry name" value="Ig_I-set"/>
</dbReference>
<dbReference type="PROSITE" id="PS50835">
    <property type="entry name" value="IG_LIKE"/>
    <property type="match status" value="2"/>
</dbReference>
<comment type="caution">
    <text evidence="2">The sequence shown here is derived from an EMBL/GenBank/DDBJ whole genome shotgun (WGS) entry which is preliminary data.</text>
</comment>
<dbReference type="EMBL" id="CAJOBB010000867">
    <property type="protein sequence ID" value="CAF3767357.1"/>
    <property type="molecule type" value="Genomic_DNA"/>
</dbReference>
<dbReference type="Pfam" id="PF13927">
    <property type="entry name" value="Ig_3"/>
    <property type="match status" value="1"/>
</dbReference>
<dbReference type="InterPro" id="IPR007110">
    <property type="entry name" value="Ig-like_dom"/>
</dbReference>
<dbReference type="InterPro" id="IPR037448">
    <property type="entry name" value="Zig-8"/>
</dbReference>
<dbReference type="Pfam" id="PF07679">
    <property type="entry name" value="I-set"/>
    <property type="match status" value="1"/>
</dbReference>
<evidence type="ECO:0000313" key="2">
    <source>
        <dbReference type="EMBL" id="CAF3767357.1"/>
    </source>
</evidence>
<dbReference type="InterPro" id="IPR036179">
    <property type="entry name" value="Ig-like_dom_sf"/>
</dbReference>
<dbReference type="SMART" id="SM00408">
    <property type="entry name" value="IGc2"/>
    <property type="match status" value="2"/>
</dbReference>
<feature type="domain" description="Ig-like" evidence="1">
    <location>
        <begin position="127"/>
        <end position="205"/>
    </location>
</feature>
<protein>
    <recommendedName>
        <fullName evidence="1">Ig-like domain-containing protein</fullName>
    </recommendedName>
</protein>
<gene>
    <name evidence="2" type="ORF">KXQ929_LOCUS15159</name>
</gene>
<sequence length="225" mass="26112">MIMIHGLIAAVISSNFPRILTQTHNQTLNISETAILRCHVKNLGNNHVTWLKYDSKMGTYLPLTVDEQVFYSDKRYYVSSYSTSEDNSYWNLEISNLQIADEGIYECKISNRHASVSIKIHLQVQMPMTIKPARLYVEPGSSVVLDCSIYNINTTDLKWHFSSLNQTFKYSYPDTYEKHQYKQNITTLKLIIPHAKPYHTGLYTCVYDKRQRRSAKLFVEKGLLT</sequence>
<dbReference type="SUPFAM" id="SSF48726">
    <property type="entry name" value="Immunoglobulin"/>
    <property type="match status" value="2"/>
</dbReference>
<dbReference type="SMART" id="SM00409">
    <property type="entry name" value="IG"/>
    <property type="match status" value="2"/>
</dbReference>
<dbReference type="AlphaFoldDB" id="A0A818ZEC7"/>
<dbReference type="PANTHER" id="PTHR23279">
    <property type="entry name" value="DEFECTIVE PROBOSCIS EXTENSION RESPONSE DPR -RELATED"/>
    <property type="match status" value="1"/>
</dbReference>
<dbReference type="InterPro" id="IPR013783">
    <property type="entry name" value="Ig-like_fold"/>
</dbReference>
<accession>A0A818ZEC7</accession>
<reference evidence="2" key="1">
    <citation type="submission" date="2021-02" db="EMBL/GenBank/DDBJ databases">
        <authorList>
            <person name="Nowell W R."/>
        </authorList>
    </citation>
    <scope>NUCLEOTIDE SEQUENCE</scope>
</reference>
<proteinExistence type="predicted"/>
<dbReference type="InterPro" id="IPR003599">
    <property type="entry name" value="Ig_sub"/>
</dbReference>
<name>A0A818ZEC7_9BILA</name>
<evidence type="ECO:0000259" key="1">
    <source>
        <dbReference type="PROSITE" id="PS50835"/>
    </source>
</evidence>
<feature type="domain" description="Ig-like" evidence="1">
    <location>
        <begin position="17"/>
        <end position="117"/>
    </location>
</feature>
<evidence type="ECO:0000313" key="3">
    <source>
        <dbReference type="Proteomes" id="UP000663868"/>
    </source>
</evidence>
<dbReference type="Gene3D" id="2.60.40.10">
    <property type="entry name" value="Immunoglobulins"/>
    <property type="match status" value="2"/>
</dbReference>
<dbReference type="InterPro" id="IPR003598">
    <property type="entry name" value="Ig_sub2"/>
</dbReference>
<dbReference type="PANTHER" id="PTHR23279:SF36">
    <property type="entry name" value="DEFECTIVE PROBOSCIS EXTENSION RESPONSE 9, ISOFORM A"/>
    <property type="match status" value="1"/>
</dbReference>
<dbReference type="Proteomes" id="UP000663868">
    <property type="component" value="Unassembled WGS sequence"/>
</dbReference>
<dbReference type="GO" id="GO:0050808">
    <property type="term" value="P:synapse organization"/>
    <property type="evidence" value="ECO:0007669"/>
    <property type="project" value="TreeGrafter"/>
</dbReference>
<organism evidence="2 3">
    <name type="scientific">Adineta steineri</name>
    <dbReference type="NCBI Taxonomy" id="433720"/>
    <lineage>
        <taxon>Eukaryota</taxon>
        <taxon>Metazoa</taxon>
        <taxon>Spiralia</taxon>
        <taxon>Gnathifera</taxon>
        <taxon>Rotifera</taxon>
        <taxon>Eurotatoria</taxon>
        <taxon>Bdelloidea</taxon>
        <taxon>Adinetida</taxon>
        <taxon>Adinetidae</taxon>
        <taxon>Adineta</taxon>
    </lineage>
</organism>
<dbReference type="GO" id="GO:0032589">
    <property type="term" value="C:neuron projection membrane"/>
    <property type="evidence" value="ECO:0007669"/>
    <property type="project" value="TreeGrafter"/>
</dbReference>